<sequence length="148" mass="16027">MLRARVNGVDMNSVFEKLSIRGRKGFTLIELMIVLAVVAILVALALPSYRDQVRKSRRADAESALLSAAQVLERCFTRLNTYSTGCPDPSGLSENGYYNVTVSRTATTYTLTATAQGDQASDACGNYTLDHLGNKTPVADSKRCWGAS</sequence>
<dbReference type="Proteomes" id="UP000325372">
    <property type="component" value="Unassembled WGS sequence"/>
</dbReference>
<dbReference type="Pfam" id="PF16732">
    <property type="entry name" value="ComP_DUS"/>
    <property type="match status" value="1"/>
</dbReference>
<comment type="caution">
    <text evidence="2">The sequence shown here is derived from an EMBL/GenBank/DDBJ whole genome shotgun (WGS) entry which is preliminary data.</text>
</comment>
<dbReference type="AlphaFoldDB" id="A0A5N0TF91"/>
<name>A0A5N0TF91_9GAMM</name>
<dbReference type="PANTHER" id="PTHR30093">
    <property type="entry name" value="GENERAL SECRETION PATHWAY PROTEIN G"/>
    <property type="match status" value="1"/>
</dbReference>
<dbReference type="SUPFAM" id="SSF54523">
    <property type="entry name" value="Pili subunits"/>
    <property type="match status" value="1"/>
</dbReference>
<organism evidence="2 3">
    <name type="scientific">Marinihelvus fidelis</name>
    <dbReference type="NCBI Taxonomy" id="2613842"/>
    <lineage>
        <taxon>Bacteria</taxon>
        <taxon>Pseudomonadati</taxon>
        <taxon>Pseudomonadota</taxon>
        <taxon>Gammaproteobacteria</taxon>
        <taxon>Chromatiales</taxon>
        <taxon>Wenzhouxiangellaceae</taxon>
        <taxon>Marinihelvus</taxon>
    </lineage>
</organism>
<keyword evidence="1" id="KW-0812">Transmembrane</keyword>
<accession>A0A5N0TF91</accession>
<evidence type="ECO:0000313" key="2">
    <source>
        <dbReference type="EMBL" id="KAA9133134.1"/>
    </source>
</evidence>
<dbReference type="PANTHER" id="PTHR30093:SF47">
    <property type="entry name" value="TYPE IV PILUS NON-CORE MINOR PILIN PILE"/>
    <property type="match status" value="1"/>
</dbReference>
<dbReference type="GO" id="GO:0043683">
    <property type="term" value="P:type IV pilus assembly"/>
    <property type="evidence" value="ECO:0007669"/>
    <property type="project" value="InterPro"/>
</dbReference>
<keyword evidence="3" id="KW-1185">Reference proteome</keyword>
<dbReference type="InterPro" id="IPR045584">
    <property type="entry name" value="Pilin-like"/>
</dbReference>
<proteinExistence type="predicted"/>
<keyword evidence="1" id="KW-0472">Membrane</keyword>
<keyword evidence="1" id="KW-1133">Transmembrane helix</keyword>
<reference evidence="2 3" key="1">
    <citation type="submission" date="2019-09" db="EMBL/GenBank/DDBJ databases">
        <title>Wenzhouxiangella sp. Genome sequencing and assembly.</title>
        <authorList>
            <person name="Zhang R."/>
        </authorList>
    </citation>
    <scope>NUCLEOTIDE SEQUENCE [LARGE SCALE GENOMIC DNA]</scope>
    <source>
        <strain evidence="2 3">W260</strain>
    </source>
</reference>
<dbReference type="EMBL" id="VYXP01000002">
    <property type="protein sequence ID" value="KAA9133134.1"/>
    <property type="molecule type" value="Genomic_DNA"/>
</dbReference>
<dbReference type="InterPro" id="IPR031982">
    <property type="entry name" value="PilE-like"/>
</dbReference>
<dbReference type="PROSITE" id="PS00409">
    <property type="entry name" value="PROKAR_NTER_METHYL"/>
    <property type="match status" value="1"/>
</dbReference>
<dbReference type="Gene3D" id="3.30.700.10">
    <property type="entry name" value="Glycoprotein, Type 4 Pilin"/>
    <property type="match status" value="1"/>
</dbReference>
<dbReference type="InterPro" id="IPR012902">
    <property type="entry name" value="N_methyl_site"/>
</dbReference>
<feature type="transmembrane region" description="Helical" evidence="1">
    <location>
        <begin position="26"/>
        <end position="49"/>
    </location>
</feature>
<dbReference type="NCBIfam" id="TIGR02532">
    <property type="entry name" value="IV_pilin_GFxxxE"/>
    <property type="match status" value="1"/>
</dbReference>
<evidence type="ECO:0000313" key="3">
    <source>
        <dbReference type="Proteomes" id="UP000325372"/>
    </source>
</evidence>
<evidence type="ECO:0000256" key="1">
    <source>
        <dbReference type="SAM" id="Phobius"/>
    </source>
</evidence>
<gene>
    <name evidence="2" type="ORF">F3N42_01880</name>
</gene>
<protein>
    <submittedName>
        <fullName evidence="2">Type IV pilin protein</fullName>
    </submittedName>
</protein>
<dbReference type="Pfam" id="PF07963">
    <property type="entry name" value="N_methyl"/>
    <property type="match status" value="1"/>
</dbReference>